<keyword evidence="2" id="KW-0210">Decarboxylase</keyword>
<evidence type="ECO:0000256" key="2">
    <source>
        <dbReference type="ARBA" id="ARBA00022793"/>
    </source>
</evidence>
<dbReference type="PANTHER" id="PTHR33866">
    <property type="entry name" value="S-ADENOSYLMETHIONINE DECARBOXYLASE PROENZYME"/>
    <property type="match status" value="1"/>
</dbReference>
<dbReference type="RefSeq" id="WP_183985356.1">
    <property type="nucleotide sequence ID" value="NZ_JACHHG010000003.1"/>
</dbReference>
<evidence type="ECO:0000256" key="4">
    <source>
        <dbReference type="ARBA" id="ARBA00023066"/>
    </source>
</evidence>
<reference evidence="10 11" key="1">
    <citation type="submission" date="2020-08" db="EMBL/GenBank/DDBJ databases">
        <title>Genomic Encyclopedia of Type Strains, Phase IV (KMG-IV): sequencing the most valuable type-strain genomes for metagenomic binning, comparative biology and taxonomic classification.</title>
        <authorList>
            <person name="Goeker M."/>
        </authorList>
    </citation>
    <scope>NUCLEOTIDE SEQUENCE [LARGE SCALE GENOMIC DNA]</scope>
    <source>
        <strain evidence="10 11">DSM 21458</strain>
    </source>
</reference>
<evidence type="ECO:0000313" key="11">
    <source>
        <dbReference type="Proteomes" id="UP000569951"/>
    </source>
</evidence>
<evidence type="ECO:0000256" key="7">
    <source>
        <dbReference type="ARBA" id="ARBA00023239"/>
    </source>
</evidence>
<keyword evidence="3" id="KW-0068">Autocatalytic cleavage</keyword>
<dbReference type="EC" id="4.1.1.50" evidence="10"/>
<evidence type="ECO:0000256" key="1">
    <source>
        <dbReference type="ARBA" id="ARBA00001928"/>
    </source>
</evidence>
<protein>
    <submittedName>
        <fullName evidence="10">S-adenosylmethionine decarboxylase</fullName>
        <ecNumber evidence="10">4.1.1.50</ecNumber>
    </submittedName>
</protein>
<dbReference type="GO" id="GO:0008295">
    <property type="term" value="P:spermidine biosynthetic process"/>
    <property type="evidence" value="ECO:0007669"/>
    <property type="project" value="UniProtKB-KW"/>
</dbReference>
<dbReference type="EMBL" id="JACHHG010000003">
    <property type="protein sequence ID" value="MBB6097681.1"/>
    <property type="molecule type" value="Genomic_DNA"/>
</dbReference>
<comment type="cofactor">
    <cofactor evidence="1">
        <name>pyruvate</name>
        <dbReference type="ChEBI" id="CHEBI:15361"/>
    </cofactor>
</comment>
<evidence type="ECO:0000313" key="10">
    <source>
        <dbReference type="EMBL" id="MBB6097681.1"/>
    </source>
</evidence>
<dbReference type="Proteomes" id="UP000569951">
    <property type="component" value="Unassembled WGS sequence"/>
</dbReference>
<dbReference type="GO" id="GO:0005829">
    <property type="term" value="C:cytosol"/>
    <property type="evidence" value="ECO:0007669"/>
    <property type="project" value="TreeGrafter"/>
</dbReference>
<dbReference type="Gene3D" id="3.30.160.750">
    <property type="match status" value="1"/>
</dbReference>
<keyword evidence="4" id="KW-0745">Spermidine biosynthesis</keyword>
<gene>
    <name evidence="10" type="ORF">HNR42_001098</name>
</gene>
<keyword evidence="7 10" id="KW-0456">Lyase</keyword>
<accession>A0A841HVY3</accession>
<evidence type="ECO:0000256" key="3">
    <source>
        <dbReference type="ARBA" id="ARBA00022813"/>
    </source>
</evidence>
<dbReference type="GO" id="GO:0004014">
    <property type="term" value="F:adenosylmethionine decarboxylase activity"/>
    <property type="evidence" value="ECO:0007669"/>
    <property type="project" value="UniProtKB-EC"/>
</dbReference>
<dbReference type="PANTHER" id="PTHR33866:SF2">
    <property type="entry name" value="S-ADENOSYLMETHIONINE DECARBOXYLASE PROENZYME"/>
    <property type="match status" value="1"/>
</dbReference>
<dbReference type="InterPro" id="IPR003826">
    <property type="entry name" value="AdoMetDC_fam_prok"/>
</dbReference>
<keyword evidence="8" id="KW-0704">Schiff base</keyword>
<sequence>MTGFADYGLAEGGRWVAEIYGCDFATIENLEVVKEAMTTAVVELGSDPATIHSVFHKFEPQGLSGSVMSPVALVTIHTWPEDNASATLDLYFYRSNVNPEAVIRKLTAAFGAQDTDHYHLWRGARRERNADGTLKELPHGGQDK</sequence>
<keyword evidence="5" id="KW-0620">Polyamine biosynthesis</keyword>
<evidence type="ECO:0000256" key="9">
    <source>
        <dbReference type="ARBA" id="ARBA00023317"/>
    </source>
</evidence>
<organism evidence="10 11">
    <name type="scientific">Deinobacterium chartae</name>
    <dbReference type="NCBI Taxonomy" id="521158"/>
    <lineage>
        <taxon>Bacteria</taxon>
        <taxon>Thermotogati</taxon>
        <taxon>Deinococcota</taxon>
        <taxon>Deinococci</taxon>
        <taxon>Deinococcales</taxon>
        <taxon>Deinococcaceae</taxon>
        <taxon>Deinobacterium</taxon>
    </lineage>
</organism>
<proteinExistence type="predicted"/>
<keyword evidence="11" id="KW-1185">Reference proteome</keyword>
<dbReference type="InterPro" id="IPR042284">
    <property type="entry name" value="AdoMetDC_N"/>
</dbReference>
<comment type="caution">
    <text evidence="10">The sequence shown here is derived from an EMBL/GenBank/DDBJ whole genome shotgun (WGS) entry which is preliminary data.</text>
</comment>
<keyword evidence="6" id="KW-0865">Zymogen</keyword>
<evidence type="ECO:0000256" key="6">
    <source>
        <dbReference type="ARBA" id="ARBA00023145"/>
    </source>
</evidence>
<dbReference type="AlphaFoldDB" id="A0A841HVY3"/>
<dbReference type="SUPFAM" id="SSF56276">
    <property type="entry name" value="S-adenosylmethionine decarboxylase"/>
    <property type="match status" value="1"/>
</dbReference>
<evidence type="ECO:0000256" key="5">
    <source>
        <dbReference type="ARBA" id="ARBA00023115"/>
    </source>
</evidence>
<dbReference type="Gene3D" id="3.30.360.110">
    <property type="entry name" value="S-adenosylmethionine decarboxylase domain"/>
    <property type="match status" value="1"/>
</dbReference>
<dbReference type="InterPro" id="IPR042286">
    <property type="entry name" value="AdoMetDC_C"/>
</dbReference>
<keyword evidence="9" id="KW-0670">Pyruvate</keyword>
<dbReference type="Pfam" id="PF02675">
    <property type="entry name" value="AdoMet_dc"/>
    <property type="match status" value="1"/>
</dbReference>
<evidence type="ECO:0000256" key="8">
    <source>
        <dbReference type="ARBA" id="ARBA00023270"/>
    </source>
</evidence>
<dbReference type="InterPro" id="IPR016067">
    <property type="entry name" value="S-AdoMet_deCO2ase_core"/>
</dbReference>
<name>A0A841HVY3_9DEIO</name>